<evidence type="ECO:0000313" key="2">
    <source>
        <dbReference type="Proteomes" id="UP001056120"/>
    </source>
</evidence>
<evidence type="ECO:0000313" key="1">
    <source>
        <dbReference type="EMBL" id="KAI3773725.1"/>
    </source>
</evidence>
<keyword evidence="2" id="KW-1185">Reference proteome</keyword>
<comment type="caution">
    <text evidence="1">The sequence shown here is derived from an EMBL/GenBank/DDBJ whole genome shotgun (WGS) entry which is preliminary data.</text>
</comment>
<reference evidence="1 2" key="2">
    <citation type="journal article" date="2022" name="Mol. Ecol. Resour.">
        <title>The genomes of chicory, endive, great burdock and yacon provide insights into Asteraceae paleo-polyploidization history and plant inulin production.</title>
        <authorList>
            <person name="Fan W."/>
            <person name="Wang S."/>
            <person name="Wang H."/>
            <person name="Wang A."/>
            <person name="Jiang F."/>
            <person name="Liu H."/>
            <person name="Zhao H."/>
            <person name="Xu D."/>
            <person name="Zhang Y."/>
        </authorList>
    </citation>
    <scope>NUCLEOTIDE SEQUENCE [LARGE SCALE GENOMIC DNA]</scope>
    <source>
        <strain evidence="2">cv. Yunnan</strain>
        <tissue evidence="1">Leaves</tissue>
    </source>
</reference>
<protein>
    <submittedName>
        <fullName evidence="1">Uncharacterized protein</fullName>
    </submittedName>
</protein>
<name>A0ACB9FSC7_9ASTR</name>
<gene>
    <name evidence="1" type="ORF">L1987_48255</name>
</gene>
<reference evidence="2" key="1">
    <citation type="journal article" date="2022" name="Mol. Ecol. Resour.">
        <title>The genomes of chicory, endive, great burdock and yacon provide insights into Asteraceae palaeo-polyploidization history and plant inulin production.</title>
        <authorList>
            <person name="Fan W."/>
            <person name="Wang S."/>
            <person name="Wang H."/>
            <person name="Wang A."/>
            <person name="Jiang F."/>
            <person name="Liu H."/>
            <person name="Zhao H."/>
            <person name="Xu D."/>
            <person name="Zhang Y."/>
        </authorList>
    </citation>
    <scope>NUCLEOTIDE SEQUENCE [LARGE SCALE GENOMIC DNA]</scope>
    <source>
        <strain evidence="2">cv. Yunnan</strain>
    </source>
</reference>
<dbReference type="Proteomes" id="UP001056120">
    <property type="component" value="Linkage Group LG16"/>
</dbReference>
<sequence length="286" mass="33355">MCIHYQELNKVTIKKRYPLLRIDDLFDQLQGARCFSKIDLRSGYHQLKVQEDDISKTAFRTRYGYFEFTVMPFGLTNAPTAFMDTMNRIYEKGIQVDLVKIEAISNWEVPKTPNEVRSFLGLAGYYRRFIKDFSRIAVPLTVLTQKAIKYEWGPKQNEAFEILKCHNLRAEIMETLPLRSKVHGFHRPQETKVYLQPERAERKAYIVADALSRKEHEKPKQVRALRIDLQVSLISQINEAQKSALKEANLKNEGMIGRTEQLIKGNDDIVRMDKRTWVPIYGDLLG</sequence>
<dbReference type="EMBL" id="CM042033">
    <property type="protein sequence ID" value="KAI3773725.1"/>
    <property type="molecule type" value="Genomic_DNA"/>
</dbReference>
<proteinExistence type="predicted"/>
<accession>A0ACB9FSC7</accession>
<organism evidence="1 2">
    <name type="scientific">Smallanthus sonchifolius</name>
    <dbReference type="NCBI Taxonomy" id="185202"/>
    <lineage>
        <taxon>Eukaryota</taxon>
        <taxon>Viridiplantae</taxon>
        <taxon>Streptophyta</taxon>
        <taxon>Embryophyta</taxon>
        <taxon>Tracheophyta</taxon>
        <taxon>Spermatophyta</taxon>
        <taxon>Magnoliopsida</taxon>
        <taxon>eudicotyledons</taxon>
        <taxon>Gunneridae</taxon>
        <taxon>Pentapetalae</taxon>
        <taxon>asterids</taxon>
        <taxon>campanulids</taxon>
        <taxon>Asterales</taxon>
        <taxon>Asteraceae</taxon>
        <taxon>Asteroideae</taxon>
        <taxon>Heliantheae alliance</taxon>
        <taxon>Millerieae</taxon>
        <taxon>Smallanthus</taxon>
    </lineage>
</organism>